<keyword evidence="5" id="KW-0663">Pyridoxal phosphate</keyword>
<evidence type="ECO:0000256" key="1">
    <source>
        <dbReference type="ARBA" id="ARBA00001933"/>
    </source>
</evidence>
<dbReference type="GO" id="GO:0006520">
    <property type="term" value="P:amino acid metabolic process"/>
    <property type="evidence" value="ECO:0007669"/>
    <property type="project" value="InterPro"/>
</dbReference>
<dbReference type="STRING" id="177437.HRM2_08130"/>
<dbReference type="EC" id="2.6.1.1" evidence="7"/>
<accession>C0QJS3</accession>
<dbReference type="GO" id="GO:0030170">
    <property type="term" value="F:pyridoxal phosphate binding"/>
    <property type="evidence" value="ECO:0007669"/>
    <property type="project" value="InterPro"/>
</dbReference>
<evidence type="ECO:0000256" key="3">
    <source>
        <dbReference type="ARBA" id="ARBA00022576"/>
    </source>
</evidence>
<dbReference type="Pfam" id="PF00155">
    <property type="entry name" value="Aminotran_1_2"/>
    <property type="match status" value="1"/>
</dbReference>
<dbReference type="Proteomes" id="UP000000442">
    <property type="component" value="Chromosome"/>
</dbReference>
<keyword evidence="3 7" id="KW-0032">Aminotransferase</keyword>
<dbReference type="InterPro" id="IPR004839">
    <property type="entry name" value="Aminotransferase_I/II_large"/>
</dbReference>
<gene>
    <name evidence="7" type="primary">aspC1</name>
    <name evidence="7" type="ordered locus">HRM2_08130</name>
</gene>
<dbReference type="EMBL" id="CP001087">
    <property type="protein sequence ID" value="ACN13926.1"/>
    <property type="molecule type" value="Genomic_DNA"/>
</dbReference>
<dbReference type="InterPro" id="IPR050596">
    <property type="entry name" value="AspAT/PAT-like"/>
</dbReference>
<dbReference type="InterPro" id="IPR015421">
    <property type="entry name" value="PyrdxlP-dep_Trfase_major"/>
</dbReference>
<comment type="cofactor">
    <cofactor evidence="1">
        <name>pyridoxal 5'-phosphate</name>
        <dbReference type="ChEBI" id="CHEBI:597326"/>
    </cofactor>
</comment>
<evidence type="ECO:0000259" key="6">
    <source>
        <dbReference type="Pfam" id="PF00155"/>
    </source>
</evidence>
<dbReference type="InterPro" id="IPR015424">
    <property type="entry name" value="PyrdxlP-dep_Trfase"/>
</dbReference>
<proteinExistence type="inferred from homology"/>
<sequence length="444" mass="49091">MLTDFKNQITPIDFNVVKEKIQATGVPSIGNGTIREIVKVANEIQQASGQRYIRMEMGVPGLAPPEVGINGEIEALKNGVASKYPMLEGILPLKKEASRFIKMFMDVDLPEACCIPTVGSMQGGYATFMILGNMDAQKDTLLFLDPGFPVQKQQLDVLGQKYEAFDVYNHRGDKLEAKLEAYCSRGNIAGIIYSNPNNPSWICLNDDELKIIAKIADKYGVIVIEDLAYFAMDFRKDLSIPGKAPFQPTIAKYTKNYILLISSSKAFSYAGQRVGLLAISPDVYEGRYSRLKTRFGNDKFGYTLIYKILYSFSSGTSHSAQYGLAAMLKAANDGDFNFVDSVRVYGERAVAIKALFKKAGFEIVYSRDLDDPLGDGFYFTVCFPGMTGAELVERLLYYGISAIALSGTGSDYEGMRVCMSQVGKDEFEVLGARLEQFGNDYKLS</sequence>
<organism evidence="7 8">
    <name type="scientific">Desulforapulum autotrophicum (strain ATCC 43914 / DSM 3382 / VKM B-1955 / HRM2)</name>
    <name type="common">Desulfobacterium autotrophicum</name>
    <dbReference type="NCBI Taxonomy" id="177437"/>
    <lineage>
        <taxon>Bacteria</taxon>
        <taxon>Pseudomonadati</taxon>
        <taxon>Thermodesulfobacteriota</taxon>
        <taxon>Desulfobacteria</taxon>
        <taxon>Desulfobacterales</taxon>
        <taxon>Desulfobacteraceae</taxon>
        <taxon>Desulforapulum</taxon>
    </lineage>
</organism>
<dbReference type="PANTHER" id="PTHR46383:SF1">
    <property type="entry name" value="ASPARTATE AMINOTRANSFERASE"/>
    <property type="match status" value="1"/>
</dbReference>
<dbReference type="PANTHER" id="PTHR46383">
    <property type="entry name" value="ASPARTATE AMINOTRANSFERASE"/>
    <property type="match status" value="1"/>
</dbReference>
<evidence type="ECO:0000256" key="5">
    <source>
        <dbReference type="ARBA" id="ARBA00022898"/>
    </source>
</evidence>
<dbReference type="Gene3D" id="3.90.1150.100">
    <property type="match status" value="2"/>
</dbReference>
<dbReference type="CDD" id="cd00609">
    <property type="entry name" value="AAT_like"/>
    <property type="match status" value="1"/>
</dbReference>
<evidence type="ECO:0000313" key="8">
    <source>
        <dbReference type="Proteomes" id="UP000000442"/>
    </source>
</evidence>
<protein>
    <submittedName>
        <fullName evidence="7">AspC1</fullName>
        <ecNumber evidence="7">2.6.1.1</ecNumber>
    </submittedName>
</protein>
<dbReference type="eggNOG" id="COG0436">
    <property type="taxonomic scope" value="Bacteria"/>
</dbReference>
<comment type="similarity">
    <text evidence="2">Belongs to the class-I pyridoxal-phosphate-dependent aminotransferase family.</text>
</comment>
<name>C0QJS3_DESAH</name>
<dbReference type="Gene3D" id="3.40.640.10">
    <property type="entry name" value="Type I PLP-dependent aspartate aminotransferase-like (Major domain)"/>
    <property type="match status" value="1"/>
</dbReference>
<dbReference type="SUPFAM" id="SSF53383">
    <property type="entry name" value="PLP-dependent transferases"/>
    <property type="match status" value="1"/>
</dbReference>
<keyword evidence="4 7" id="KW-0808">Transferase</keyword>
<evidence type="ECO:0000256" key="2">
    <source>
        <dbReference type="ARBA" id="ARBA00007441"/>
    </source>
</evidence>
<dbReference type="GO" id="GO:0004069">
    <property type="term" value="F:L-aspartate:2-oxoglutarate aminotransferase activity"/>
    <property type="evidence" value="ECO:0007669"/>
    <property type="project" value="UniProtKB-EC"/>
</dbReference>
<dbReference type="KEGG" id="dat:HRM2_08130"/>
<dbReference type="RefSeq" id="WP_012663166.1">
    <property type="nucleotide sequence ID" value="NC_012108.1"/>
</dbReference>
<dbReference type="AlphaFoldDB" id="C0QJS3"/>
<evidence type="ECO:0000313" key="7">
    <source>
        <dbReference type="EMBL" id="ACN13926.1"/>
    </source>
</evidence>
<dbReference type="HOGENOM" id="CLU_628304_0_0_7"/>
<dbReference type="OrthoDB" id="1112781at2"/>
<keyword evidence="8" id="KW-1185">Reference proteome</keyword>
<reference evidence="7 8" key="1">
    <citation type="journal article" date="2009" name="Environ. Microbiol.">
        <title>Genome sequence of Desulfobacterium autotrophicum HRM2, a marine sulfate reducer oxidizing organic carbon completely to carbon dioxide.</title>
        <authorList>
            <person name="Strittmatter A.W."/>
            <person name="Liesegang H."/>
            <person name="Rabus R."/>
            <person name="Decker I."/>
            <person name="Amann J."/>
            <person name="Andres S."/>
            <person name="Henne A."/>
            <person name="Fricke W.F."/>
            <person name="Martinez-Arias R."/>
            <person name="Bartels D."/>
            <person name="Goesmann A."/>
            <person name="Krause L."/>
            <person name="Puehler A."/>
            <person name="Klenk H.P."/>
            <person name="Richter M."/>
            <person name="Schuler M."/>
            <person name="Gloeckner F.O."/>
            <person name="Meyerdierks A."/>
            <person name="Gottschalk G."/>
            <person name="Amann R."/>
        </authorList>
    </citation>
    <scope>NUCLEOTIDE SEQUENCE [LARGE SCALE GENOMIC DNA]</scope>
    <source>
        <strain evidence="8">ATCC 43914 / DSM 3382 / HRM2</strain>
    </source>
</reference>
<feature type="domain" description="Aminotransferase class I/classII large" evidence="6">
    <location>
        <begin position="62"/>
        <end position="424"/>
    </location>
</feature>
<evidence type="ECO:0000256" key="4">
    <source>
        <dbReference type="ARBA" id="ARBA00022679"/>
    </source>
</evidence>